<sequence>VFIQSDRTGGRNNTNELWYTTLYTLDCGLQSFNILDEQLQYLQYFFVVFLNV</sequence>
<reference evidence="1" key="1">
    <citation type="submission" date="2014-12" db="EMBL/GenBank/DDBJ databases">
        <title>Insight into the proteome of Arion vulgaris.</title>
        <authorList>
            <person name="Aradska J."/>
            <person name="Bulat T."/>
            <person name="Smidak R."/>
            <person name="Sarate P."/>
            <person name="Gangsoo J."/>
            <person name="Sialana F."/>
            <person name="Bilban M."/>
            <person name="Lubec G."/>
        </authorList>
    </citation>
    <scope>NUCLEOTIDE SEQUENCE</scope>
    <source>
        <tissue evidence="1">Skin</tissue>
    </source>
</reference>
<name>A0A0B6YH16_9EUPU</name>
<proteinExistence type="predicted"/>
<evidence type="ECO:0000313" key="1">
    <source>
        <dbReference type="EMBL" id="CEK54840.1"/>
    </source>
</evidence>
<organism evidence="1">
    <name type="scientific">Arion vulgaris</name>
    <dbReference type="NCBI Taxonomy" id="1028688"/>
    <lineage>
        <taxon>Eukaryota</taxon>
        <taxon>Metazoa</taxon>
        <taxon>Spiralia</taxon>
        <taxon>Lophotrochozoa</taxon>
        <taxon>Mollusca</taxon>
        <taxon>Gastropoda</taxon>
        <taxon>Heterobranchia</taxon>
        <taxon>Euthyneura</taxon>
        <taxon>Panpulmonata</taxon>
        <taxon>Eupulmonata</taxon>
        <taxon>Stylommatophora</taxon>
        <taxon>Helicina</taxon>
        <taxon>Arionoidea</taxon>
        <taxon>Arionidae</taxon>
        <taxon>Arion</taxon>
    </lineage>
</organism>
<protein>
    <submittedName>
        <fullName evidence="1">Uncharacterized protein</fullName>
    </submittedName>
</protein>
<feature type="non-terminal residue" evidence="1">
    <location>
        <position position="1"/>
    </location>
</feature>
<dbReference type="EMBL" id="HACG01007975">
    <property type="protein sequence ID" value="CEK54840.1"/>
    <property type="molecule type" value="Transcribed_RNA"/>
</dbReference>
<gene>
    <name evidence="1" type="primary">ORF23752</name>
</gene>
<dbReference type="AlphaFoldDB" id="A0A0B6YH16"/>
<accession>A0A0B6YH16</accession>